<dbReference type="Proteomes" id="UP001529510">
    <property type="component" value="Unassembled WGS sequence"/>
</dbReference>
<dbReference type="PROSITE" id="PS50089">
    <property type="entry name" value="ZF_RING_2"/>
    <property type="match status" value="1"/>
</dbReference>
<accession>A0ABD0RK48</accession>
<proteinExistence type="predicted"/>
<evidence type="ECO:0000256" key="4">
    <source>
        <dbReference type="PROSITE-ProRule" id="PRU00175"/>
    </source>
</evidence>
<dbReference type="EMBL" id="JAMKFB020000003">
    <property type="protein sequence ID" value="KAL0198907.1"/>
    <property type="molecule type" value="Genomic_DNA"/>
</dbReference>
<organism evidence="7 8">
    <name type="scientific">Cirrhinus mrigala</name>
    <name type="common">Mrigala</name>
    <dbReference type="NCBI Taxonomy" id="683832"/>
    <lineage>
        <taxon>Eukaryota</taxon>
        <taxon>Metazoa</taxon>
        <taxon>Chordata</taxon>
        <taxon>Craniata</taxon>
        <taxon>Vertebrata</taxon>
        <taxon>Euteleostomi</taxon>
        <taxon>Actinopterygii</taxon>
        <taxon>Neopterygii</taxon>
        <taxon>Teleostei</taxon>
        <taxon>Ostariophysi</taxon>
        <taxon>Cypriniformes</taxon>
        <taxon>Cyprinidae</taxon>
        <taxon>Labeoninae</taxon>
        <taxon>Labeonini</taxon>
        <taxon>Cirrhinus</taxon>
    </lineage>
</organism>
<dbReference type="InterPro" id="IPR013083">
    <property type="entry name" value="Znf_RING/FYVE/PHD"/>
</dbReference>
<dbReference type="Pfam" id="PF15227">
    <property type="entry name" value="zf-C3HC4_4"/>
    <property type="match status" value="1"/>
</dbReference>
<name>A0ABD0RK48_CIRMR</name>
<evidence type="ECO:0000259" key="5">
    <source>
        <dbReference type="PROSITE" id="PS50089"/>
    </source>
</evidence>
<dbReference type="PROSITE" id="PS00518">
    <property type="entry name" value="ZF_RING_1"/>
    <property type="match status" value="1"/>
</dbReference>
<dbReference type="InterPro" id="IPR001841">
    <property type="entry name" value="Znf_RING"/>
</dbReference>
<feature type="non-terminal residue" evidence="7">
    <location>
        <position position="124"/>
    </location>
</feature>
<dbReference type="SMART" id="SM00184">
    <property type="entry name" value="RING"/>
    <property type="match status" value="1"/>
</dbReference>
<gene>
    <name evidence="6" type="ORF">M9458_007442</name>
    <name evidence="7" type="ORF">M9458_007447</name>
</gene>
<reference evidence="7 8" key="1">
    <citation type="submission" date="2024-05" db="EMBL/GenBank/DDBJ databases">
        <title>Genome sequencing and assembly of Indian major carp, Cirrhinus mrigala (Hamilton, 1822).</title>
        <authorList>
            <person name="Mohindra V."/>
            <person name="Chowdhury L.M."/>
            <person name="Lal K."/>
            <person name="Jena J.K."/>
        </authorList>
    </citation>
    <scope>NUCLEOTIDE SEQUENCE [LARGE SCALE GENOMIC DNA]</scope>
    <source>
        <strain evidence="7">CM1030</strain>
        <tissue evidence="7">Blood</tissue>
    </source>
</reference>
<dbReference type="AlphaFoldDB" id="A0ABD0RK48"/>
<feature type="domain" description="RING-type" evidence="5">
    <location>
        <begin position="15"/>
        <end position="58"/>
    </location>
</feature>
<keyword evidence="8" id="KW-1185">Reference proteome</keyword>
<dbReference type="PANTHER" id="PTHR25465:SF5">
    <property type="entry name" value="E3 UBIQUITIN_ISG15 LIGASE TRIM25-RELATED"/>
    <property type="match status" value="1"/>
</dbReference>
<keyword evidence="3" id="KW-0862">Zinc</keyword>
<dbReference type="Gene3D" id="3.30.40.10">
    <property type="entry name" value="Zinc/RING finger domain, C3HC4 (zinc finger)"/>
    <property type="match status" value="1"/>
</dbReference>
<keyword evidence="2 4" id="KW-0863">Zinc-finger</keyword>
<evidence type="ECO:0000313" key="6">
    <source>
        <dbReference type="EMBL" id="KAL0198902.1"/>
    </source>
</evidence>
<dbReference type="EMBL" id="JAMKFB020000003">
    <property type="protein sequence ID" value="KAL0198902.1"/>
    <property type="molecule type" value="Genomic_DNA"/>
</dbReference>
<sequence length="124" mass="13552">MAEASISWTEDQLSCPVCLDLLKTPVTIPCGHSYCMSCISDYWDQDDQKGIYTCPLCQQTFSSRPVVGKNVVIAEMMEKLKETRLQSAPVAPPVPARRLLHAGSGDVQCNSCTGIKQKAVKSCL</sequence>
<dbReference type="SUPFAM" id="SSF57850">
    <property type="entry name" value="RING/U-box"/>
    <property type="match status" value="1"/>
</dbReference>
<evidence type="ECO:0000313" key="8">
    <source>
        <dbReference type="Proteomes" id="UP001529510"/>
    </source>
</evidence>
<evidence type="ECO:0000256" key="1">
    <source>
        <dbReference type="ARBA" id="ARBA00022723"/>
    </source>
</evidence>
<evidence type="ECO:0000256" key="3">
    <source>
        <dbReference type="ARBA" id="ARBA00022833"/>
    </source>
</evidence>
<dbReference type="PANTHER" id="PTHR25465">
    <property type="entry name" value="B-BOX DOMAIN CONTAINING"/>
    <property type="match status" value="1"/>
</dbReference>
<protein>
    <recommendedName>
        <fullName evidence="5">RING-type domain-containing protein</fullName>
    </recommendedName>
</protein>
<evidence type="ECO:0000256" key="2">
    <source>
        <dbReference type="ARBA" id="ARBA00022771"/>
    </source>
</evidence>
<evidence type="ECO:0000313" key="7">
    <source>
        <dbReference type="EMBL" id="KAL0198907.1"/>
    </source>
</evidence>
<dbReference type="InterPro" id="IPR017907">
    <property type="entry name" value="Znf_RING_CS"/>
</dbReference>
<keyword evidence="1" id="KW-0479">Metal-binding</keyword>
<comment type="caution">
    <text evidence="7">The sequence shown here is derived from an EMBL/GenBank/DDBJ whole genome shotgun (WGS) entry which is preliminary data.</text>
</comment>
<dbReference type="InterPro" id="IPR051051">
    <property type="entry name" value="E3_ubiq-ligase_TRIM/RNF"/>
</dbReference>
<dbReference type="GO" id="GO:0008270">
    <property type="term" value="F:zinc ion binding"/>
    <property type="evidence" value="ECO:0007669"/>
    <property type="project" value="UniProtKB-KW"/>
</dbReference>